<evidence type="ECO:0000313" key="1">
    <source>
        <dbReference type="EMBL" id="MBA2858283.1"/>
    </source>
</evidence>
<sequence>MKLSVKPRNIDETDHYFYRARTTKLRLGSSKSITTPIRAINNSELNAKGHVPTIKELKPEIGGLFFKLSTSTSKNARNIDDFVHTNEGYKKVLQAVNTKLLQTWHYFLTYVVLQPTKDAIQRLKNTHSVESFLRMQALLQINDLDEVSLDVVTIPWLNLSSKEFIETHKRCLNYCPHKNIMPILDPSCDEKTFLEILEYLDSYEGTDMLNILGVLYKPVTSNRANYDKLWKIFHEKNICIVLMDIDRALIKSNDVSGLHHCEFVIGDVLSLHIGNPPVFKNEETEDGVKKQKPPIETELKFFSREDLKVLRLNELKRCNKLWMDDIIETIGAKSIEKALLNYTEAENDEKKKEVLRSISKVHEFKNSCEEFVNSQKYINQGDSLSYIQEKKTLGDLFSQTSIKKFF</sequence>
<protein>
    <submittedName>
        <fullName evidence="1">Uncharacterized protein</fullName>
    </submittedName>
</protein>
<accession>A0A7J9P508</accession>
<dbReference type="RefSeq" id="WP_181493276.1">
    <property type="nucleotide sequence ID" value="NZ_JACDUN010000001.1"/>
</dbReference>
<dbReference type="Proteomes" id="UP000558015">
    <property type="component" value="Unassembled WGS sequence"/>
</dbReference>
<reference evidence="1 2" key="1">
    <citation type="submission" date="2020-07" db="EMBL/GenBank/DDBJ databases">
        <title>Genomic Encyclopedia of Type Strains, Phase IV (KMG-V): Genome sequencing to study the core and pangenomes of soil and plant-associated prokaryotes.</title>
        <authorList>
            <person name="Whitman W."/>
        </authorList>
    </citation>
    <scope>NUCLEOTIDE SEQUENCE [LARGE SCALE GENOMIC DNA]</scope>
    <source>
        <strain evidence="1 2">C12</strain>
    </source>
</reference>
<name>A0A7J9P508_METMI</name>
<gene>
    <name evidence="1" type="ORF">HNP93_000984</name>
</gene>
<dbReference type="EMBL" id="JACDUN010000001">
    <property type="protein sequence ID" value="MBA2858283.1"/>
    <property type="molecule type" value="Genomic_DNA"/>
</dbReference>
<dbReference type="AlphaFoldDB" id="A0A7J9P508"/>
<proteinExistence type="predicted"/>
<comment type="caution">
    <text evidence="1">The sequence shown here is derived from an EMBL/GenBank/DDBJ whole genome shotgun (WGS) entry which is preliminary data.</text>
</comment>
<organism evidence="1 2">
    <name type="scientific">Methanococcus maripaludis</name>
    <name type="common">Methanococcus deltae</name>
    <dbReference type="NCBI Taxonomy" id="39152"/>
    <lineage>
        <taxon>Archaea</taxon>
        <taxon>Methanobacteriati</taxon>
        <taxon>Methanobacteriota</taxon>
        <taxon>Methanomada group</taxon>
        <taxon>Methanococci</taxon>
        <taxon>Methanococcales</taxon>
        <taxon>Methanococcaceae</taxon>
        <taxon>Methanococcus</taxon>
    </lineage>
</organism>
<evidence type="ECO:0000313" key="2">
    <source>
        <dbReference type="Proteomes" id="UP000558015"/>
    </source>
</evidence>